<protein>
    <submittedName>
        <fullName evidence="4">Nucleoside-diphosphate-sugar epimerase</fullName>
    </submittedName>
</protein>
<feature type="domain" description="NAD-dependent epimerase/dehydratase" evidence="3">
    <location>
        <begin position="7"/>
        <end position="227"/>
    </location>
</feature>
<dbReference type="OrthoDB" id="9801056at2"/>
<reference evidence="5" key="1">
    <citation type="submission" date="2016-10" db="EMBL/GenBank/DDBJ databases">
        <authorList>
            <person name="Varghese N."/>
            <person name="Submissions S."/>
        </authorList>
    </citation>
    <scope>NUCLEOTIDE SEQUENCE [LARGE SCALE GENOMIC DNA]</scope>
    <source>
        <strain evidence="5">CGMCC 1.7061</strain>
    </source>
</reference>
<dbReference type="Gene3D" id="3.40.50.720">
    <property type="entry name" value="NAD(P)-binding Rossmann-like Domain"/>
    <property type="match status" value="1"/>
</dbReference>
<accession>A0A1I4QQC6</accession>
<comment type="pathway">
    <text evidence="1">Bacterial outer membrane biogenesis; LPS O-antigen biosynthesis.</text>
</comment>
<dbReference type="PANTHER" id="PTHR43000">
    <property type="entry name" value="DTDP-D-GLUCOSE 4,6-DEHYDRATASE-RELATED"/>
    <property type="match status" value="1"/>
</dbReference>
<dbReference type="InterPro" id="IPR001509">
    <property type="entry name" value="Epimerase_deHydtase"/>
</dbReference>
<dbReference type="RefSeq" id="WP_092023035.1">
    <property type="nucleotide sequence ID" value="NZ_FOUE01000003.1"/>
</dbReference>
<comment type="similarity">
    <text evidence="2">Belongs to the NAD(P)-dependent epimerase/dehydratase family.</text>
</comment>
<dbReference type="AlphaFoldDB" id="A0A1I4QQC6"/>
<evidence type="ECO:0000313" key="4">
    <source>
        <dbReference type="EMBL" id="SFM42244.1"/>
    </source>
</evidence>
<evidence type="ECO:0000259" key="3">
    <source>
        <dbReference type="Pfam" id="PF01370"/>
    </source>
</evidence>
<sequence>MENRASVLVTGATGFVGRNLYKHLMNCCAFKVRGTARSSGSNDPSIFCGMAIKSDSDWTEALKGVDVVVHVAAKAHIELSDSSDQLEEFQEVNVTGTVNLAEQAAQAGVKRFIFISSIGVNGQKSHQPIKASDSVAPSGYYAKSKWEAEQGLVQISKTTGLEIVIIRPPLVYGPGAPGNFGRLVRLVESGLPIPLGAVRNKRTIIGIDNLVSLIEACIDHPSAGNKVFLAGDGDDVSTPELLRLVARAMGKPSRVIPVPLWLLRLALMLIGKRNVADKLTDSLQIDISSTREVLGWSPVVTVNDGLRRCFIDGEVT</sequence>
<dbReference type="Pfam" id="PF01370">
    <property type="entry name" value="Epimerase"/>
    <property type="match status" value="1"/>
</dbReference>
<dbReference type="STRING" id="488535.SAMN04487963_2518"/>
<gene>
    <name evidence="4" type="ORF">SAMN04487963_2518</name>
</gene>
<keyword evidence="5" id="KW-1185">Reference proteome</keyword>
<proteinExistence type="inferred from homology"/>
<evidence type="ECO:0000256" key="1">
    <source>
        <dbReference type="ARBA" id="ARBA00005125"/>
    </source>
</evidence>
<dbReference type="EMBL" id="FOUE01000003">
    <property type="protein sequence ID" value="SFM42244.1"/>
    <property type="molecule type" value="Genomic_DNA"/>
</dbReference>
<name>A0A1I4QQC6_9GAMM</name>
<evidence type="ECO:0000313" key="5">
    <source>
        <dbReference type="Proteomes" id="UP000198519"/>
    </source>
</evidence>
<organism evidence="4 5">
    <name type="scientific">Marinobacter zhejiangensis</name>
    <dbReference type="NCBI Taxonomy" id="488535"/>
    <lineage>
        <taxon>Bacteria</taxon>
        <taxon>Pseudomonadati</taxon>
        <taxon>Pseudomonadota</taxon>
        <taxon>Gammaproteobacteria</taxon>
        <taxon>Pseudomonadales</taxon>
        <taxon>Marinobacteraceae</taxon>
        <taxon>Marinobacter</taxon>
    </lineage>
</organism>
<dbReference type="Proteomes" id="UP000198519">
    <property type="component" value="Unassembled WGS sequence"/>
</dbReference>
<evidence type="ECO:0000256" key="2">
    <source>
        <dbReference type="ARBA" id="ARBA00007637"/>
    </source>
</evidence>
<dbReference type="SUPFAM" id="SSF51735">
    <property type="entry name" value="NAD(P)-binding Rossmann-fold domains"/>
    <property type="match status" value="1"/>
</dbReference>
<dbReference type="InterPro" id="IPR036291">
    <property type="entry name" value="NAD(P)-bd_dom_sf"/>
</dbReference>